<dbReference type="PROSITE" id="PS50013">
    <property type="entry name" value="CHROMO_2"/>
    <property type="match status" value="1"/>
</dbReference>
<dbReference type="InterPro" id="IPR000953">
    <property type="entry name" value="Chromo/chromo_shadow_dom"/>
</dbReference>
<dbReference type="InterPro" id="IPR023780">
    <property type="entry name" value="Chromo_domain"/>
</dbReference>
<evidence type="ECO:0000313" key="3">
    <source>
        <dbReference type="EMBL" id="CDJ61134.1"/>
    </source>
</evidence>
<evidence type="ECO:0000313" key="4">
    <source>
        <dbReference type="Proteomes" id="UP000030763"/>
    </source>
</evidence>
<dbReference type="AlphaFoldDB" id="U6MFB3"/>
<dbReference type="Proteomes" id="UP000030763">
    <property type="component" value="Unassembled WGS sequence"/>
</dbReference>
<dbReference type="InterPro" id="IPR036397">
    <property type="entry name" value="RNaseH_sf"/>
</dbReference>
<keyword evidence="4" id="KW-1185">Reference proteome</keyword>
<dbReference type="Pfam" id="PF00385">
    <property type="entry name" value="Chromo"/>
    <property type="match status" value="1"/>
</dbReference>
<dbReference type="Gene3D" id="3.30.420.10">
    <property type="entry name" value="Ribonuclease H-like superfamily/Ribonuclease H"/>
    <property type="match status" value="1"/>
</dbReference>
<proteinExistence type="predicted"/>
<dbReference type="EMBL" id="HG722015">
    <property type="protein sequence ID" value="CDJ61134.1"/>
    <property type="molecule type" value="Genomic_DNA"/>
</dbReference>
<evidence type="ECO:0000256" key="1">
    <source>
        <dbReference type="SAM" id="MobiDB-lite"/>
    </source>
</evidence>
<dbReference type="RefSeq" id="XP_013337784.1">
    <property type="nucleotide sequence ID" value="XM_013482330.1"/>
</dbReference>
<dbReference type="OrthoDB" id="346468at2759"/>
<dbReference type="InterPro" id="IPR016197">
    <property type="entry name" value="Chromo-like_dom_sf"/>
</dbReference>
<dbReference type="GeneID" id="25337823"/>
<reference evidence="3" key="2">
    <citation type="submission" date="2013-10" db="EMBL/GenBank/DDBJ databases">
        <authorList>
            <person name="Aslett M."/>
        </authorList>
    </citation>
    <scope>NUCLEOTIDE SEQUENCE [LARGE SCALE GENOMIC DNA]</scope>
    <source>
        <strain evidence="3">Weybridge</strain>
    </source>
</reference>
<dbReference type="Pfam" id="PF24626">
    <property type="entry name" value="SH3_Tf2-1"/>
    <property type="match status" value="1"/>
</dbReference>
<reference evidence="3" key="1">
    <citation type="submission" date="2013-10" db="EMBL/GenBank/DDBJ databases">
        <title>Genomic analysis of the causative agents of coccidiosis in chickens.</title>
        <authorList>
            <person name="Reid A.J."/>
            <person name="Blake D."/>
            <person name="Billington K."/>
            <person name="Browne H."/>
            <person name="Dunn M."/>
            <person name="Hung S."/>
            <person name="Kawahara F."/>
            <person name="Miranda-Saavedra D."/>
            <person name="Mourier T."/>
            <person name="Nagra H."/>
            <person name="Otto T.D."/>
            <person name="Rawlings N."/>
            <person name="Sanchez A."/>
            <person name="Sanders M."/>
            <person name="Subramaniam C."/>
            <person name="Tay Y."/>
            <person name="Dear P."/>
            <person name="Doerig C."/>
            <person name="Gruber A."/>
            <person name="Parkinson J."/>
            <person name="Shirley M."/>
            <person name="Wan K.L."/>
            <person name="Berriman M."/>
            <person name="Tomley F."/>
            <person name="Pain A."/>
        </authorList>
    </citation>
    <scope>NUCLEOTIDE SEQUENCE [LARGE SCALE GENOMIC DNA]</scope>
    <source>
        <strain evidence="3">Weybridge</strain>
    </source>
</reference>
<dbReference type="InterPro" id="IPR056924">
    <property type="entry name" value="SH3_Tf2-1"/>
</dbReference>
<sequence>MLRTYNQADERDWERLLPSLEPAYNTTHHTNTELSPFEVMIGGNLVTAADLDILGTFSPTLSSPMTRLFRQLCDRARGHILKANWGQKFYADSKRRSVEYEVGDRAGLSAKHLLVLNHCPKFEPRYQDPFTITERIVNMAYSIALPPTYEGHNFFPVCQLALHRPRWDAQVQREAPVGWPPICDEAGKPTDQFLVNHILDQQGMGEFAGYLVKWGGAPEERAPWEPAHHVEGCPALVRAWKRRGHKQLRDQRYQTRSPASDPPSSPS</sequence>
<organism evidence="3 4">
    <name type="scientific">Eimeria maxima</name>
    <name type="common">Coccidian parasite</name>
    <dbReference type="NCBI Taxonomy" id="5804"/>
    <lineage>
        <taxon>Eukaryota</taxon>
        <taxon>Sar</taxon>
        <taxon>Alveolata</taxon>
        <taxon>Apicomplexa</taxon>
        <taxon>Conoidasida</taxon>
        <taxon>Coccidia</taxon>
        <taxon>Eucoccidiorida</taxon>
        <taxon>Eimeriorina</taxon>
        <taxon>Eimeriidae</taxon>
        <taxon>Eimeria</taxon>
    </lineage>
</organism>
<accession>U6MFB3</accession>
<dbReference type="Gene3D" id="2.40.50.40">
    <property type="match status" value="1"/>
</dbReference>
<evidence type="ECO:0000259" key="2">
    <source>
        <dbReference type="PROSITE" id="PS50013"/>
    </source>
</evidence>
<dbReference type="SUPFAM" id="SSF54160">
    <property type="entry name" value="Chromo domain-like"/>
    <property type="match status" value="1"/>
</dbReference>
<dbReference type="VEuPathDB" id="ToxoDB:EMWEY_00038370"/>
<dbReference type="GO" id="GO:0003676">
    <property type="term" value="F:nucleic acid binding"/>
    <property type="evidence" value="ECO:0007669"/>
    <property type="project" value="InterPro"/>
</dbReference>
<protein>
    <submittedName>
        <fullName evidence="3">T10P12.3 protein, related</fullName>
    </submittedName>
</protein>
<feature type="domain" description="Chromo" evidence="2">
    <location>
        <begin position="193"/>
        <end position="252"/>
    </location>
</feature>
<name>U6MFB3_EIMMA</name>
<feature type="region of interest" description="Disordered" evidence="1">
    <location>
        <begin position="243"/>
        <end position="267"/>
    </location>
</feature>
<gene>
    <name evidence="3" type="ORF">EMWEY_00038370</name>
</gene>
<dbReference type="OMA" id="DESATWE"/>